<comment type="caution">
    <text evidence="3">The sequence shown here is derived from an EMBL/GenBank/DDBJ whole genome shotgun (WGS) entry which is preliminary data.</text>
</comment>
<feature type="chain" id="PRO_5017426832" evidence="2">
    <location>
        <begin position="25"/>
        <end position="534"/>
    </location>
</feature>
<reference evidence="3" key="1">
    <citation type="journal article" date="2012" name="Science">
        <title>Fermentation, hydrogen, and sulfur metabolism in multiple uncultivated bacterial phyla.</title>
        <authorList>
            <person name="Wrighton K.C."/>
            <person name="Thomas B.C."/>
            <person name="Sharon I."/>
            <person name="Miller C.S."/>
            <person name="Castelle C.J."/>
            <person name="VerBerkmoes N.C."/>
            <person name="Wilkins M.J."/>
            <person name="Hettich R.L."/>
            <person name="Lipton M.S."/>
            <person name="Williams K.H."/>
            <person name="Long P.E."/>
            <person name="Banfield J.F."/>
        </authorList>
    </citation>
    <scope>NUCLEOTIDE SEQUENCE [LARGE SCALE GENOMIC DNA]</scope>
</reference>
<accession>K1Z5H7</accession>
<feature type="transmembrane region" description="Helical" evidence="1">
    <location>
        <begin position="503"/>
        <end position="521"/>
    </location>
</feature>
<dbReference type="EMBL" id="AMFJ01028845">
    <property type="protein sequence ID" value="EKD44511.1"/>
    <property type="molecule type" value="Genomic_DNA"/>
</dbReference>
<feature type="transmembrane region" description="Helical" evidence="1">
    <location>
        <begin position="195"/>
        <end position="218"/>
    </location>
</feature>
<gene>
    <name evidence="3" type="ORF">ACD_71C00114G0009</name>
</gene>
<feature type="transmembrane region" description="Helical" evidence="1">
    <location>
        <begin position="283"/>
        <end position="303"/>
    </location>
</feature>
<keyword evidence="1" id="KW-0472">Membrane</keyword>
<dbReference type="AlphaFoldDB" id="K1Z5H7"/>
<keyword evidence="1" id="KW-0812">Transmembrane</keyword>
<feature type="signal peptide" evidence="2">
    <location>
        <begin position="1"/>
        <end position="24"/>
    </location>
</feature>
<sequence length="534" mass="62729">MNTIKKILISIFFLLLFSISTTFAIDGNITARTELEKSIQELRNWYDYWVDAEISPSENPSEFTVKVKVVDKKWNIFDTNTKIEIDSKNTWWVYLKSEIPKILTLKKGQGSFNVWWIDKFTYGAIIFSFKSEYFPGDVEFYSEPKGFIESPYNGNYKRYILPFIDKIKPVNSTQKQWLSFLNNIATPKTVSGNPFVIGINGLFALLYLLLFYLTGALFNSYFQEKGNELSINTKMISYWTKFWSKVYIWLKKVLVFLRLEKISILKNVWEKIESITIKRSHKINILIGILVLGIINSIIVWSFDITSVNGWFVICLLIFATGLLTLLKDMILYLLVKKEDRGLKIELIPSGYILASVIALFVRITGIIPGTIFWSAVRMNTETTTAKRKVGDGRKLFIALLTAYTIGIIFWFSSVIIPQTTPNMIFWNRFVLLNYFSIATDTFFTLLPFGLFWWVNILKDKKLKVYWFIFIFLATFTLFHTVFNTGWDFKEVLIKFQNHNMNLFIGVLIFWMITLWGFWYFQFYRKTKKVDYSF</sequence>
<keyword evidence="1" id="KW-1133">Transmembrane helix</keyword>
<protein>
    <submittedName>
        <fullName evidence="3">Uncharacterized protein</fullName>
    </submittedName>
</protein>
<evidence type="ECO:0000256" key="2">
    <source>
        <dbReference type="SAM" id="SignalP"/>
    </source>
</evidence>
<evidence type="ECO:0000256" key="1">
    <source>
        <dbReference type="SAM" id="Phobius"/>
    </source>
</evidence>
<feature type="transmembrane region" description="Helical" evidence="1">
    <location>
        <begin position="309"/>
        <end position="331"/>
    </location>
</feature>
<evidence type="ECO:0000313" key="3">
    <source>
        <dbReference type="EMBL" id="EKD44511.1"/>
    </source>
</evidence>
<organism evidence="3">
    <name type="scientific">uncultured bacterium</name>
    <name type="common">gcode 4</name>
    <dbReference type="NCBI Taxonomy" id="1234023"/>
    <lineage>
        <taxon>Bacteria</taxon>
        <taxon>environmental samples</taxon>
    </lineage>
</organism>
<proteinExistence type="predicted"/>
<keyword evidence="2" id="KW-0732">Signal</keyword>
<feature type="transmembrane region" description="Helical" evidence="1">
    <location>
        <begin position="352"/>
        <end position="376"/>
    </location>
</feature>
<feature type="transmembrane region" description="Helical" evidence="1">
    <location>
        <begin position="465"/>
        <end position="483"/>
    </location>
</feature>
<feature type="transmembrane region" description="Helical" evidence="1">
    <location>
        <begin position="396"/>
        <end position="418"/>
    </location>
</feature>
<feature type="transmembrane region" description="Helical" evidence="1">
    <location>
        <begin position="430"/>
        <end position="453"/>
    </location>
</feature>
<name>K1Z5H7_9BACT</name>